<dbReference type="PANTHER" id="PTHR18034">
    <property type="entry name" value="CELL CYCLE CONTROL PROTEIN CWF22-RELATED"/>
    <property type="match status" value="1"/>
</dbReference>
<dbReference type="InterPro" id="IPR003891">
    <property type="entry name" value="Initiation_fac_eIF4g_MI"/>
</dbReference>
<feature type="domain" description="MI" evidence="5">
    <location>
        <begin position="518"/>
        <end position="653"/>
    </location>
</feature>
<protein>
    <submittedName>
        <fullName evidence="6">Nuclear protein</fullName>
    </submittedName>
</protein>
<feature type="region of interest" description="Disordered" evidence="4">
    <location>
        <begin position="124"/>
        <end position="143"/>
    </location>
</feature>
<dbReference type="InterPro" id="IPR016024">
    <property type="entry name" value="ARM-type_fold"/>
</dbReference>
<dbReference type="GO" id="GO:0042274">
    <property type="term" value="P:ribosomal small subunit biogenesis"/>
    <property type="evidence" value="ECO:0007669"/>
    <property type="project" value="TreeGrafter"/>
</dbReference>
<comment type="caution">
    <text evidence="6">The sequence shown here is derived from an EMBL/GenBank/DDBJ whole genome shotgun (WGS) entry which is preliminary data.</text>
</comment>
<evidence type="ECO:0000259" key="5">
    <source>
        <dbReference type="PROSITE" id="PS51366"/>
    </source>
</evidence>
<evidence type="ECO:0000256" key="2">
    <source>
        <dbReference type="ARBA" id="ARBA00006856"/>
    </source>
</evidence>
<dbReference type="eggNOG" id="KOG2141">
    <property type="taxonomic scope" value="Eukaryota"/>
</dbReference>
<dbReference type="VEuPathDB" id="FungiDB:TAPDE_001953"/>
<gene>
    <name evidence="6" type="ORF">TAPDE_001953</name>
</gene>
<feature type="region of interest" description="Disordered" evidence="4">
    <location>
        <begin position="1"/>
        <end position="74"/>
    </location>
</feature>
<proteinExistence type="inferred from homology"/>
<dbReference type="SMART" id="SM00544">
    <property type="entry name" value="MA3"/>
    <property type="match status" value="1"/>
</dbReference>
<dbReference type="SMART" id="SM00543">
    <property type="entry name" value="MIF4G"/>
    <property type="match status" value="1"/>
</dbReference>
<dbReference type="Pfam" id="PF02854">
    <property type="entry name" value="MIF4G"/>
    <property type="match status" value="1"/>
</dbReference>
<keyword evidence="7" id="KW-1185">Reference proteome</keyword>
<dbReference type="PROSITE" id="PS51366">
    <property type="entry name" value="MI"/>
    <property type="match status" value="1"/>
</dbReference>
<comment type="similarity">
    <text evidence="2">Belongs to the CWC22 family.</text>
</comment>
<reference evidence="6 7" key="1">
    <citation type="journal article" date="2013" name="MBio">
        <title>Genome sequencing of the plant pathogen Taphrina deformans, the causal agent of peach leaf curl.</title>
        <authorList>
            <person name="Cisse O.H."/>
            <person name="Almeida J.M.G.C.F."/>
            <person name="Fonseca A."/>
            <person name="Kumar A.A."/>
            <person name="Salojaervi J."/>
            <person name="Overmyer K."/>
            <person name="Hauser P.M."/>
            <person name="Pagni M."/>
        </authorList>
    </citation>
    <scope>NUCLEOTIDE SEQUENCE [LARGE SCALE GENOMIC DNA]</scope>
    <source>
        <strain evidence="7">PYCC 5710 / ATCC 11124 / CBS 356.35 / IMI 108563 / JCM 9778 / NBRC 8474</strain>
    </source>
</reference>
<dbReference type="GO" id="GO:0005730">
    <property type="term" value="C:nucleolus"/>
    <property type="evidence" value="ECO:0007669"/>
    <property type="project" value="UniProtKB-SubCell"/>
</dbReference>
<evidence type="ECO:0000256" key="4">
    <source>
        <dbReference type="SAM" id="MobiDB-lite"/>
    </source>
</evidence>
<dbReference type="InterPro" id="IPR050781">
    <property type="entry name" value="CWC22_splicing_factor"/>
</dbReference>
<dbReference type="STRING" id="1097556.R4XF99"/>
<accession>R4XF99</accession>
<dbReference type="SUPFAM" id="SSF48371">
    <property type="entry name" value="ARM repeat"/>
    <property type="match status" value="1"/>
</dbReference>
<dbReference type="GO" id="GO:0003723">
    <property type="term" value="F:RNA binding"/>
    <property type="evidence" value="ECO:0007669"/>
    <property type="project" value="InterPro"/>
</dbReference>
<dbReference type="OrthoDB" id="361797at2759"/>
<sequence>MAIRPRLPSALRGELGVQERRRPRKVPEEERKPRKKRRLYQPQSDDEPDEAAVMPKTGSHKKSTGPAVPKTREDILMDQDDAEIDYWEAKLGQKKGAANDELEDGLDDIFAGLALPRGASRLEEASADEISSSESEEVEDAPELVKDEPFTNFDEEDQVPQVDIVSTKATSKPSIYKPYSTDPIPTDGDPVKPSTYVPPALRNKQLNTETTQLKRQLKGLLNRLSAANISTIVSEIESMYRTNPRGTMNEELVSLLMNIVSDKSGLLDTFVILHAALIAALYKLHGIEFGASFIQNLVETVLASKDTELTTGRKSINLMTLLTESYNMGIIAAGLLYDFVKLLLTDLNELNVEILLVIIRASGPQLRSDDPSSLKDILGILQAQMKVQYPDTEHEAPLRIKFMVETMLNLKNNKSVGAEGQQAKELRTQMRKYIGGLSTGAGQSANEPLRVTLDDIRNVEKNGKWWLVGASWRNDQNKLDPSQGSDALSFVEPARDAADDVQHQRLLELARQHRLNNPIRKQIFVTILSASDYLEATTAILSLRLKKSQESEIARVLVLLVGSEEGYNPYYTYIAKNLADRHGMRISLQFCLWDFLRDCGESEVGQIGRQEEDEDGDSREPPSIRKAINVAKFFGTLLGHCVMPLSVLKTITFSRLRGTTRRFLDVLFTELFLSIHASIKSPRKQKSKEVERRVAEVFGKVTAFDGANGTNMGKGIDWFLRRVSSHCASVVSEADRVTLRDGIEVARVVLSVGPD</sequence>
<dbReference type="Pfam" id="PF02847">
    <property type="entry name" value="MA3"/>
    <property type="match status" value="1"/>
</dbReference>
<dbReference type="Proteomes" id="UP000013776">
    <property type="component" value="Unassembled WGS sequence"/>
</dbReference>
<comment type="subcellular location">
    <subcellularLocation>
        <location evidence="1">Nucleus</location>
        <location evidence="1">Nucleolus</location>
    </subcellularLocation>
</comment>
<keyword evidence="3" id="KW-0539">Nucleus</keyword>
<evidence type="ECO:0000256" key="1">
    <source>
        <dbReference type="ARBA" id="ARBA00004604"/>
    </source>
</evidence>
<evidence type="ECO:0000313" key="7">
    <source>
        <dbReference type="Proteomes" id="UP000013776"/>
    </source>
</evidence>
<feature type="compositionally biased region" description="Basic and acidic residues" evidence="4">
    <location>
        <begin position="17"/>
        <end position="32"/>
    </location>
</feature>
<dbReference type="AlphaFoldDB" id="R4XF99"/>
<evidence type="ECO:0000256" key="3">
    <source>
        <dbReference type="ARBA" id="ARBA00023242"/>
    </source>
</evidence>
<dbReference type="InterPro" id="IPR003890">
    <property type="entry name" value="MIF4G-like_typ-3"/>
</dbReference>
<organism evidence="6 7">
    <name type="scientific">Taphrina deformans (strain PYCC 5710 / ATCC 11124 / CBS 356.35 / IMI 108563 / JCM 9778 / NBRC 8474)</name>
    <name type="common">Peach leaf curl fungus</name>
    <name type="synonym">Lalaria deformans</name>
    <dbReference type="NCBI Taxonomy" id="1097556"/>
    <lineage>
        <taxon>Eukaryota</taxon>
        <taxon>Fungi</taxon>
        <taxon>Dikarya</taxon>
        <taxon>Ascomycota</taxon>
        <taxon>Taphrinomycotina</taxon>
        <taxon>Taphrinomycetes</taxon>
        <taxon>Taphrinales</taxon>
        <taxon>Taphrinaceae</taxon>
        <taxon>Taphrina</taxon>
    </lineage>
</organism>
<dbReference type="EMBL" id="CAHR02000067">
    <property type="protein sequence ID" value="CCG82032.1"/>
    <property type="molecule type" value="Genomic_DNA"/>
</dbReference>
<dbReference type="PANTHER" id="PTHR18034:SF4">
    <property type="entry name" value="NUCLEOLAR MIF4G DOMAIN-CONTAINING PROTEIN 1"/>
    <property type="match status" value="1"/>
</dbReference>
<dbReference type="Gene3D" id="1.25.40.180">
    <property type="match status" value="1"/>
</dbReference>
<evidence type="ECO:0000313" key="6">
    <source>
        <dbReference type="EMBL" id="CCG82032.1"/>
    </source>
</evidence>
<name>R4XF99_TAPDE</name>